<dbReference type="AlphaFoldDB" id="A0A1G2UU41"/>
<gene>
    <name evidence="1" type="ORF">A3G46_01645</name>
</gene>
<proteinExistence type="predicted"/>
<comment type="caution">
    <text evidence="1">The sequence shown here is derived from an EMBL/GenBank/DDBJ whole genome shotgun (WGS) entry which is preliminary data.</text>
</comment>
<name>A0A1G2UU41_9BACT</name>
<accession>A0A1G2UU41</accession>
<evidence type="ECO:0000313" key="1">
    <source>
        <dbReference type="EMBL" id="OHB12920.1"/>
    </source>
</evidence>
<organism evidence="1 2">
    <name type="scientific">Candidatus Zambryskibacteria bacterium RIFCSPLOWO2_12_FULL_39_16</name>
    <dbReference type="NCBI Taxonomy" id="1802775"/>
    <lineage>
        <taxon>Bacteria</taxon>
        <taxon>Candidatus Zambryskiibacteriota</taxon>
    </lineage>
</organism>
<protein>
    <submittedName>
        <fullName evidence="1">Uncharacterized protein</fullName>
    </submittedName>
</protein>
<sequence length="146" mass="15913">MAISINWATKIINIPQNYLTDLGGGIFELNVNTFRLDLRDIEDNEDGIPFQYTHTHNTEVTLGGLTLSRVVEIIAPYTITFEDGQYAVNLVGANNNIADRTNVNQVSVRSSNSAGMVTVNSGSGLTAEQHAQLMKTLTVAKFLGLK</sequence>
<dbReference type="EMBL" id="MHWS01000001">
    <property type="protein sequence ID" value="OHB12920.1"/>
    <property type="molecule type" value="Genomic_DNA"/>
</dbReference>
<dbReference type="Proteomes" id="UP000177276">
    <property type="component" value="Unassembled WGS sequence"/>
</dbReference>
<evidence type="ECO:0000313" key="2">
    <source>
        <dbReference type="Proteomes" id="UP000177276"/>
    </source>
</evidence>
<reference evidence="1 2" key="1">
    <citation type="journal article" date="2016" name="Nat. Commun.">
        <title>Thousands of microbial genomes shed light on interconnected biogeochemical processes in an aquifer system.</title>
        <authorList>
            <person name="Anantharaman K."/>
            <person name="Brown C.T."/>
            <person name="Hug L.A."/>
            <person name="Sharon I."/>
            <person name="Castelle C.J."/>
            <person name="Probst A.J."/>
            <person name="Thomas B.C."/>
            <person name="Singh A."/>
            <person name="Wilkins M.J."/>
            <person name="Karaoz U."/>
            <person name="Brodie E.L."/>
            <person name="Williams K.H."/>
            <person name="Hubbard S.S."/>
            <person name="Banfield J.F."/>
        </authorList>
    </citation>
    <scope>NUCLEOTIDE SEQUENCE [LARGE SCALE GENOMIC DNA]</scope>
</reference>